<evidence type="ECO:0000256" key="3">
    <source>
        <dbReference type="ARBA" id="ARBA00022692"/>
    </source>
</evidence>
<dbReference type="PANTHER" id="PTHR30086:SF20">
    <property type="entry name" value="ARGININE EXPORTER PROTEIN ARGO-RELATED"/>
    <property type="match status" value="1"/>
</dbReference>
<evidence type="ECO:0000256" key="4">
    <source>
        <dbReference type="ARBA" id="ARBA00022989"/>
    </source>
</evidence>
<dbReference type="Pfam" id="PF01810">
    <property type="entry name" value="LysE"/>
    <property type="match status" value="1"/>
</dbReference>
<dbReference type="InterPro" id="IPR001123">
    <property type="entry name" value="LeuE-type"/>
</dbReference>
<evidence type="ECO:0000256" key="1">
    <source>
        <dbReference type="ARBA" id="ARBA00004651"/>
    </source>
</evidence>
<feature type="transmembrane region" description="Helical" evidence="6">
    <location>
        <begin position="166"/>
        <end position="182"/>
    </location>
</feature>
<dbReference type="EMBL" id="KC811148">
    <property type="protein sequence ID" value="AGQ20017.1"/>
    <property type="molecule type" value="Genomic_DNA"/>
</dbReference>
<keyword evidence="2" id="KW-1003">Cell membrane</keyword>
<feature type="transmembrane region" description="Helical" evidence="6">
    <location>
        <begin position="134"/>
        <end position="154"/>
    </location>
</feature>
<keyword evidence="5 6" id="KW-0472">Membrane</keyword>
<reference evidence="7" key="1">
    <citation type="journal article" date="2013" name="Sci. Rep.">
        <title>Metagenomics uncovers a new group of low GC and ultra-small marine Actinobacteria.</title>
        <authorList>
            <person name="Ghai R."/>
            <person name="Mizuno C.M."/>
            <person name="Picazo A."/>
            <person name="Camacho A."/>
            <person name="Rodriguez-Valera F."/>
        </authorList>
    </citation>
    <scope>NUCLEOTIDE SEQUENCE</scope>
</reference>
<organism evidence="7">
    <name type="scientific">Candidatus Actinomarina minuta</name>
    <dbReference type="NCBI Taxonomy" id="1389454"/>
    <lineage>
        <taxon>Bacteria</taxon>
        <taxon>Bacillati</taxon>
        <taxon>Actinomycetota</taxon>
        <taxon>Actinomycetes</taxon>
        <taxon>Candidatus Actinomarinidae</taxon>
        <taxon>Candidatus Actinomarinales</taxon>
        <taxon>Candidatus Actinomarineae</taxon>
        <taxon>Candidatus Actinomarinaceae</taxon>
        <taxon>Candidatus Actinomarina</taxon>
    </lineage>
</organism>
<sequence length="183" mass="20463">MVEFGIFAFVTSITPGPNNSMLMASGIRFGRKKSLPHFFGIWLGFNFLFFLGGNLLSYVPEIIFQYLQYAGYIVILYIAYRVAITKTTIKEGSDEDKPFTFLQAALFQWVNPKGVVMAVSGLTAFQIPHLQANLIYLLVGGPCVITWLFLGESLQNFLIGNQKLERIVYVILALSMVASLFLA</sequence>
<accession>S5DYI4</accession>
<name>S5DYI4_9ACTN</name>
<comment type="subcellular location">
    <subcellularLocation>
        <location evidence="1">Cell membrane</location>
        <topology evidence="1">Multi-pass membrane protein</topology>
    </subcellularLocation>
</comment>
<dbReference type="GO" id="GO:0015171">
    <property type="term" value="F:amino acid transmembrane transporter activity"/>
    <property type="evidence" value="ECO:0007669"/>
    <property type="project" value="TreeGrafter"/>
</dbReference>
<feature type="transmembrane region" description="Helical" evidence="6">
    <location>
        <begin position="38"/>
        <end position="56"/>
    </location>
</feature>
<keyword evidence="3 6" id="KW-0812">Transmembrane</keyword>
<dbReference type="AlphaFoldDB" id="S5DYI4"/>
<proteinExistence type="predicted"/>
<evidence type="ECO:0000313" key="7">
    <source>
        <dbReference type="EMBL" id="AGQ20017.1"/>
    </source>
</evidence>
<evidence type="ECO:0000256" key="5">
    <source>
        <dbReference type="ARBA" id="ARBA00023136"/>
    </source>
</evidence>
<feature type="transmembrane region" description="Helical" evidence="6">
    <location>
        <begin position="62"/>
        <end position="80"/>
    </location>
</feature>
<dbReference type="GO" id="GO:0005886">
    <property type="term" value="C:plasma membrane"/>
    <property type="evidence" value="ECO:0007669"/>
    <property type="project" value="UniProtKB-SubCell"/>
</dbReference>
<evidence type="ECO:0000256" key="6">
    <source>
        <dbReference type="SAM" id="Phobius"/>
    </source>
</evidence>
<keyword evidence="4 6" id="KW-1133">Transmembrane helix</keyword>
<dbReference type="GO" id="GO:0033228">
    <property type="term" value="P:cysteine export across plasma membrane"/>
    <property type="evidence" value="ECO:0007669"/>
    <property type="project" value="TreeGrafter"/>
</dbReference>
<dbReference type="PANTHER" id="PTHR30086">
    <property type="entry name" value="ARGININE EXPORTER PROTEIN ARGO"/>
    <property type="match status" value="1"/>
</dbReference>
<protein>
    <submittedName>
        <fullName evidence="7">Putative threonine efflux protein</fullName>
    </submittedName>
</protein>
<evidence type="ECO:0000256" key="2">
    <source>
        <dbReference type="ARBA" id="ARBA00022475"/>
    </source>
</evidence>